<organism evidence="18 19">
    <name type="scientific">Gordonia insulae</name>
    <dbReference type="NCBI Taxonomy" id="2420509"/>
    <lineage>
        <taxon>Bacteria</taxon>
        <taxon>Bacillati</taxon>
        <taxon>Actinomycetota</taxon>
        <taxon>Actinomycetes</taxon>
        <taxon>Mycobacteriales</taxon>
        <taxon>Gordoniaceae</taxon>
        <taxon>Gordonia</taxon>
    </lineage>
</organism>
<accession>A0A3G8JMC9</accession>
<feature type="region of interest" description="Disordered" evidence="16">
    <location>
        <begin position="232"/>
        <end position="265"/>
    </location>
</feature>
<dbReference type="GO" id="GO:0004769">
    <property type="term" value="F:steroid Delta-isomerase activity"/>
    <property type="evidence" value="ECO:0007669"/>
    <property type="project" value="UniProtKB-EC"/>
</dbReference>
<keyword evidence="3" id="KW-0153">Cholesterol metabolism</keyword>
<evidence type="ECO:0000256" key="2">
    <source>
        <dbReference type="ARBA" id="ARBA00010790"/>
    </source>
</evidence>
<evidence type="ECO:0000313" key="18">
    <source>
        <dbReference type="EMBL" id="AZG46234.1"/>
    </source>
</evidence>
<keyword evidence="9" id="KW-0753">Steroid metabolism</keyword>
<dbReference type="PANTHER" id="PTHR47470:SF1">
    <property type="entry name" value="FAD-DEPENDENT OXIDOREDUCTASE 2 FAD BINDING DOMAIN-CONTAINING PROTEIN"/>
    <property type="match status" value="1"/>
</dbReference>
<name>A0A3G8JMC9_9ACTN</name>
<dbReference type="GO" id="GO:0016995">
    <property type="term" value="F:cholesterol oxidase activity"/>
    <property type="evidence" value="ECO:0007669"/>
    <property type="project" value="UniProtKB-EC"/>
</dbReference>
<evidence type="ECO:0000256" key="7">
    <source>
        <dbReference type="ARBA" id="ARBA00023098"/>
    </source>
</evidence>
<dbReference type="EC" id="1.1.3.6" evidence="13"/>
<keyword evidence="19" id="KW-1185">Reference proteome</keyword>
<gene>
    <name evidence="18" type="primary">choD_2</name>
    <name evidence="18" type="ORF">D7316_02835</name>
</gene>
<comment type="pathway">
    <text evidence="12">Steroid metabolism; cholesterol degradation.</text>
</comment>
<evidence type="ECO:0000256" key="8">
    <source>
        <dbReference type="ARBA" id="ARBA00023166"/>
    </source>
</evidence>
<comment type="cofactor">
    <cofactor evidence="1">
        <name>FAD</name>
        <dbReference type="ChEBI" id="CHEBI:57692"/>
    </cofactor>
</comment>
<dbReference type="Proteomes" id="UP000271469">
    <property type="component" value="Chromosome"/>
</dbReference>
<dbReference type="KEGG" id="gom:D7316_02835"/>
<keyword evidence="8" id="KW-1207">Sterol metabolism</keyword>
<evidence type="ECO:0000256" key="1">
    <source>
        <dbReference type="ARBA" id="ARBA00001974"/>
    </source>
</evidence>
<keyword evidence="5" id="KW-0274">FAD</keyword>
<evidence type="ECO:0000256" key="14">
    <source>
        <dbReference type="ARBA" id="ARBA00049744"/>
    </source>
</evidence>
<protein>
    <recommendedName>
        <fullName evidence="14">Cholesterol oxidase</fullName>
        <ecNumber evidence="13">1.1.3.6</ecNumber>
        <ecNumber evidence="11">5.3.3.1</ecNumber>
    </recommendedName>
    <alternativeName>
        <fullName evidence="15">Cholesterol isomerase</fullName>
    </alternativeName>
</protein>
<evidence type="ECO:0000313" key="19">
    <source>
        <dbReference type="Proteomes" id="UP000271469"/>
    </source>
</evidence>
<evidence type="ECO:0000256" key="10">
    <source>
        <dbReference type="ARBA" id="ARBA00023235"/>
    </source>
</evidence>
<dbReference type="AlphaFoldDB" id="A0A3G8JMC9"/>
<evidence type="ECO:0000256" key="6">
    <source>
        <dbReference type="ARBA" id="ARBA00023002"/>
    </source>
</evidence>
<keyword evidence="6 18" id="KW-0560">Oxidoreductase</keyword>
<evidence type="ECO:0000256" key="16">
    <source>
        <dbReference type="SAM" id="MobiDB-lite"/>
    </source>
</evidence>
<dbReference type="OrthoDB" id="517968at2"/>
<evidence type="ECO:0000256" key="4">
    <source>
        <dbReference type="ARBA" id="ARBA00022630"/>
    </source>
</evidence>
<dbReference type="InterPro" id="IPR007867">
    <property type="entry name" value="GMC_OxRtase_C"/>
</dbReference>
<evidence type="ECO:0000256" key="3">
    <source>
        <dbReference type="ARBA" id="ARBA00022548"/>
    </source>
</evidence>
<dbReference type="Pfam" id="PF05199">
    <property type="entry name" value="GMC_oxred_C"/>
    <property type="match status" value="1"/>
</dbReference>
<dbReference type="PANTHER" id="PTHR47470">
    <property type="entry name" value="CHOLESTEROL OXIDASE"/>
    <property type="match status" value="1"/>
</dbReference>
<evidence type="ECO:0000256" key="9">
    <source>
        <dbReference type="ARBA" id="ARBA00023221"/>
    </source>
</evidence>
<evidence type="ECO:0000256" key="13">
    <source>
        <dbReference type="ARBA" id="ARBA00049723"/>
    </source>
</evidence>
<reference evidence="18 19" key="1">
    <citation type="submission" date="2018-11" db="EMBL/GenBank/DDBJ databases">
        <title>Gordonia insulae sp. nov., isolated from an island soil.</title>
        <authorList>
            <person name="Kim Y.S."/>
            <person name="Kim S.B."/>
        </authorList>
    </citation>
    <scope>NUCLEOTIDE SEQUENCE [LARGE SCALE GENOMIC DNA]</scope>
    <source>
        <strain evidence="18 19">MMS17-SY073</strain>
    </source>
</reference>
<keyword evidence="10" id="KW-0413">Isomerase</keyword>
<evidence type="ECO:0000256" key="5">
    <source>
        <dbReference type="ARBA" id="ARBA00022827"/>
    </source>
</evidence>
<comment type="similarity">
    <text evidence="2">Belongs to the GMC oxidoreductase family.</text>
</comment>
<dbReference type="EMBL" id="CP033972">
    <property type="protein sequence ID" value="AZG46234.1"/>
    <property type="molecule type" value="Genomic_DNA"/>
</dbReference>
<dbReference type="SUPFAM" id="SSF51905">
    <property type="entry name" value="FAD/NAD(P)-binding domain"/>
    <property type="match status" value="1"/>
</dbReference>
<dbReference type="Gene3D" id="3.50.50.60">
    <property type="entry name" value="FAD/NAD(P)-binding domain"/>
    <property type="match status" value="1"/>
</dbReference>
<keyword evidence="4" id="KW-0285">Flavoprotein</keyword>
<dbReference type="GO" id="GO:0008203">
    <property type="term" value="P:cholesterol metabolic process"/>
    <property type="evidence" value="ECO:0007669"/>
    <property type="project" value="UniProtKB-KW"/>
</dbReference>
<dbReference type="InterPro" id="IPR036188">
    <property type="entry name" value="FAD/NAD-bd_sf"/>
</dbReference>
<evidence type="ECO:0000256" key="15">
    <source>
        <dbReference type="ARBA" id="ARBA00049778"/>
    </source>
</evidence>
<keyword evidence="7" id="KW-0443">Lipid metabolism</keyword>
<feature type="domain" description="Glucose-methanol-choline oxidoreductase C-terminal" evidence="17">
    <location>
        <begin position="169"/>
        <end position="223"/>
    </location>
</feature>
<proteinExistence type="inferred from homology"/>
<sequence length="292" mass="31762">MSLFFGGARQNGYVVDDLDAAVYSAGVATTSSFHPDSDTHIEPVRYGKGSNALAVLQTYLTRGDAGHRRLLSVVRQIFRDPSSLLSLVTVRRWSQRSVVLLVMQNRDNSLTTSMRKLGPLRFVTSRQGHGELNPTWIPAGNEAAERGARALGDNAQAVGTWGDVFNVPMTAHYLGGCVISDRAGSGVIDPYHRVWNYPTLHITDGAAISANLGVNPSLTICAQAERALALWPNRGEADSRPRQGHPYKRLRPEPPRHPVVPADAPAALVLPFPRIRGARDSPECQRSRDSSG</sequence>
<dbReference type="InterPro" id="IPR052542">
    <property type="entry name" value="Cholesterol_Oxidase"/>
</dbReference>
<evidence type="ECO:0000256" key="12">
    <source>
        <dbReference type="ARBA" id="ARBA00049645"/>
    </source>
</evidence>
<evidence type="ECO:0000256" key="11">
    <source>
        <dbReference type="ARBA" id="ARBA00038856"/>
    </source>
</evidence>
<dbReference type="EC" id="5.3.3.1" evidence="11"/>
<evidence type="ECO:0000259" key="17">
    <source>
        <dbReference type="Pfam" id="PF05199"/>
    </source>
</evidence>